<proteinExistence type="predicted"/>
<dbReference type="PRINTS" id="PR00205">
    <property type="entry name" value="CADHERIN"/>
</dbReference>
<dbReference type="PROSITE" id="PS50268">
    <property type="entry name" value="CADHERIN_2"/>
    <property type="match status" value="9"/>
</dbReference>
<dbReference type="RefSeq" id="WP_377086728.1">
    <property type="nucleotide sequence ID" value="NZ_JBHSJL010000014.1"/>
</dbReference>
<dbReference type="SUPFAM" id="SSF48239">
    <property type="entry name" value="Terpenoid cyclases/Protein prenyltransferases"/>
    <property type="match status" value="1"/>
</dbReference>
<evidence type="ECO:0000259" key="6">
    <source>
        <dbReference type="PROSITE" id="PS50853"/>
    </source>
</evidence>
<dbReference type="Pfam" id="PF19805">
    <property type="entry name" value="DUF6288"/>
    <property type="match status" value="1"/>
</dbReference>
<accession>A0ABW4Z9G2</accession>
<evidence type="ECO:0000256" key="2">
    <source>
        <dbReference type="ARBA" id="ARBA00022737"/>
    </source>
</evidence>
<dbReference type="PANTHER" id="PTHR24027">
    <property type="entry name" value="CADHERIN-23"/>
    <property type="match status" value="1"/>
</dbReference>
<feature type="domain" description="Cadherin" evidence="5">
    <location>
        <begin position="2169"/>
        <end position="2254"/>
    </location>
</feature>
<dbReference type="InterPro" id="IPR039808">
    <property type="entry name" value="Cadherin"/>
</dbReference>
<feature type="domain" description="Cadherin" evidence="5">
    <location>
        <begin position="2349"/>
        <end position="2448"/>
    </location>
</feature>
<feature type="domain" description="Cadherin" evidence="5">
    <location>
        <begin position="1552"/>
        <end position="1648"/>
    </location>
</feature>
<evidence type="ECO:0000256" key="1">
    <source>
        <dbReference type="ARBA" id="ARBA00004370"/>
    </source>
</evidence>
<comment type="caution">
    <text evidence="7">The sequence shown here is derived from an EMBL/GenBank/DDBJ whole genome shotgun (WGS) entry which is preliminary data.</text>
</comment>
<feature type="domain" description="Cadherin" evidence="5">
    <location>
        <begin position="1839"/>
        <end position="1945"/>
    </location>
</feature>
<evidence type="ECO:0000256" key="3">
    <source>
        <dbReference type="ARBA" id="ARBA00022837"/>
    </source>
</evidence>
<organism evidence="7 8">
    <name type="scientific">Rubritalea tangerina</name>
    <dbReference type="NCBI Taxonomy" id="430798"/>
    <lineage>
        <taxon>Bacteria</taxon>
        <taxon>Pseudomonadati</taxon>
        <taxon>Verrucomicrobiota</taxon>
        <taxon>Verrucomicrobiia</taxon>
        <taxon>Verrucomicrobiales</taxon>
        <taxon>Rubritaleaceae</taxon>
        <taxon>Rubritalea</taxon>
    </lineage>
</organism>
<name>A0ABW4Z9G2_9BACT</name>
<dbReference type="InterPro" id="IPR015919">
    <property type="entry name" value="Cadherin-like_sf"/>
</dbReference>
<keyword evidence="8" id="KW-1185">Reference proteome</keyword>
<dbReference type="CDD" id="cd11304">
    <property type="entry name" value="Cadherin_repeat"/>
    <property type="match status" value="9"/>
</dbReference>
<sequence>MQTKSLLAAVAVTMSPWISVSAQSSFDLESWKLSVRGQERDLSSWKSDNPAPWNSYHKEESLECAEGWFVTVGPLGFTSWFHDRTGNQGWTGFEAHQPEFLRDEFGLLFNVIEVRNIHTDSPSAGLIEANDYIVSLDGEFFEAGPLSFANGEYERTGTWQFQPHVGNLIDDAQSNGTVKVGLLRLPEGYVEQPLSGVRQLSEQGRHTISAANEEVLIDYDVSGAGGFRIKKLSGSSLKSSGTPMILTNLDNGDVVDLMEYEVMIGKWYDYFGYIAEVPYAGNWKLSGGVTASGSAEFAVEFLSKAQLPASLQAYYQEVDVPLDAVGSFGENYDPNGEKAENMRKMMAHRLASHQEDDGSWHWVVGYSLPAFHTSICGLALMAENDPQYAEHIKKAAMYVAAPTGQGRENWSYTNGIQLSFLAEYYLRTRDPEVLPGLQRQYRRCRRYIQADYTAGHKERPGYGGSGWVGGGAVISMGMAVMDEAGVLSAEGQDILDQMMARVRELARTGTPGYGRSKPKYFDDAKDHGHGCMAVPHYVAAKVRGGNKAYVDACDARFAYPKFGSEQDGHATQTMHFMFGALGVAIADDQNFIDMMNYYRWRFTIMPDHLGLVGKNNYATEFHGGDGAVGYPFWTTASYLLMLNAHKHNLAMTGMAETYSPTRETADLTMEEREYYNHVFRSWSLADEVLGEMAPSGFEAAIAELRGITPVPGEEFLDSIRDWHEGKVEAVAAEILGMPGDPEGGSRGQIVELLFGFGIGSKFEGTALELEPRFLIGGFDVGNLEVEVSDGGVAMADPLVMSVDGPYGMVFDMSAYEFTDGHTFTIKVSYTIGSTPVAYEIDVTYPIYDDRYPNNILNSFEIECGTLHDYSGWAYANRLVLDNGYILGTEFYRHQNNQCMVRGGRYRARVALGNEWAANLQSWEEIESSARKATITGVSGPGDLSVLGDEAVDVALAVSSGDIFTFTFDQAREISEVFIAGDRKRRRIEALVDGEWKVIREDDGTNLMAIVSTVSDQFRIVFEQSGDFREVAFYGPEGAEYGRGSSWFRNASEYANIDTSNMRPMAMETVLEVAENLAVGSEVGQLLAVDMNEGDVLEYEIKIGNLGGYFSVDAATGVVSLDKPLDYDVLAEHRLTFEVRDQSGLAASAALIVQVSDVVELPEYVISLAENTEVGEVFGQLTTDLVSGDLVWEISDVTPVGSVSINEATGELTALVRYDYEQSAPVIQANVLALDGDGVRYETTLVVNITDVADDDSDTDGLDDGWELANFGGTALYDGAADVDNDGFTNAEEWELGTDPVDASYPNRFVNAGATDGNICDPANWSAGVVPVAGVGYISVDTKWWRGEDVANPGTGSTSSGGNILNDYHLVITDGTLIREANFIPEWTDCIIELRGGNLSSDGEGNRVFRMSGDTIITVGEGSLFEVDSTQDKIEFQNDGVGKARIVLDGGTLDVGTLSVSSAAEAYAFLEFAEGGGSALIDTITINVVGPYVNFVSGTEGTLTMNGASSATFQALWDAGQLRVDGVNSGNFSDQFDVIGSSLSLKEVIPAPVLDDRTLVVSENTAVGGVLGTMAASSSTGSLQWALNDDAGGLFSIDSASGEVRHTGALDYETAESHTIIVALTDDSTLSDTAAVIINVTDVNEAPVASDASGVIAENGAVNQAVATVLVSDPDANDSHSFSITAGNEEGAFSVDSNGSVQTTKALDYEGASQYTLTVVATDSGGLSDSATVLVDVSNVNEAPTLANVSGSIQENVGAGAVVLTLVANDPDVDSAFSYTLESGSGFIVDSGSGEVRSSVMFDYESTTQQVLTVRVSDEGGLSATATVTIDILNVNEAPVLADASVSLAEDALVGTSVVTLSGSDIDAGDSMTYSIVSGSGFSIDGATGEITTTTALDYETSTQHVLGVSVTDAGGLSDTAVVTVNVTDVLEVNEFIAGSLNDPANWTNGVLPSAEEAGLVGNDGTLNSSLTDFDLLIESGTITRNENAIYQWLGDTDIVIAGGVLDYTASSAAGNTHRVLRLKGSSSLTLQSGSLVLWNDRAFEMFDNGQIVMEGGSLVGGNITDASGYAGGAAVTFGQGDGSVSLLGSGIQLDEGYIDFETGTGGSLTVAGADAVYYQSLWDSGVLKLDGTNEVAFAAYFEVNGETLTLRGTPLSAPVLDVAEFYMLENSEAGTEVGILSPSNSTGDLVWELLDDAGGQFSIDANGRVTSASEFDYESQSVYSLVAQVSDASSLSGSATVTVFITNVNEAPVASDTSDSVAEDATTGTLVASVVGTDVDAGTSLSYSIVSGNVGGAFSIASNGEITTASGLDYETTASYNLTVEVSDGVLSDTAQVFVNVSNVNEAPVANDTSGSVAEDATVGTLVASVVGTDVDDGTSLSYSIVSGNVGGAFSIASNGEITTASGLDYETTASYGLTVEVSDGALSDTAQVFVNVTDVLEVTEPVIATGSATNLTMTEADLAYTVSDEGDEAPSVTLYYGETDGGQTLANWEHSLVLGIRSVGSYTESISGLEEGTSYYFTVAATNSAGKTWGSTGSFSTEADTSPKMVRTTVSDVSSATWTTVDLGKNYNSAVIVATPIYADSTQSPVVTRIRNVSGNSFELKLDRADNLTTETTCDVSIIAVEEGVYTLAGDGIQMEAVKFTSTVTAASSNWLAESRAYQNSYTTPVVLGQVMSYNDSGWSVFLSYGASATAIADASSLHITKCVGDDSSQTRADEQIGYIVIESGGGSLNGVNYVAGVGARTVRGPDNSSNGYSYTFSGLSNPSAAVVCQTGQSANDGSWAVLLGDPAVTANTITMLADEDQMKDSERRKYAENVSYIVFE</sequence>
<dbReference type="PANTHER" id="PTHR24027:SF438">
    <property type="entry name" value="CADHERIN 23"/>
    <property type="match status" value="1"/>
</dbReference>
<dbReference type="SUPFAM" id="SSF49313">
    <property type="entry name" value="Cadherin-like"/>
    <property type="match status" value="9"/>
</dbReference>
<dbReference type="PROSITE" id="PS50853">
    <property type="entry name" value="FN3"/>
    <property type="match status" value="1"/>
</dbReference>
<dbReference type="Proteomes" id="UP001597389">
    <property type="component" value="Unassembled WGS sequence"/>
</dbReference>
<feature type="domain" description="Cadherin" evidence="5">
    <location>
        <begin position="1647"/>
        <end position="1745"/>
    </location>
</feature>
<dbReference type="EMBL" id="JBHUJB010000028">
    <property type="protein sequence ID" value="MFD2158584.1"/>
    <property type="molecule type" value="Genomic_DNA"/>
</dbReference>
<gene>
    <name evidence="7" type="ORF">ACFSW8_06720</name>
</gene>
<dbReference type="SUPFAM" id="SSF49265">
    <property type="entry name" value="Fibronectin type III"/>
    <property type="match status" value="1"/>
</dbReference>
<feature type="domain" description="Cadherin" evidence="5">
    <location>
        <begin position="1064"/>
        <end position="1163"/>
    </location>
</feature>
<dbReference type="InterPro" id="IPR008930">
    <property type="entry name" value="Terpenoid_cyclase/PrenylTrfase"/>
</dbReference>
<keyword evidence="4" id="KW-0472">Membrane</keyword>
<comment type="subcellular location">
    <subcellularLocation>
        <location evidence="1">Membrane</location>
    </subcellularLocation>
</comment>
<feature type="domain" description="Fibronectin type-III" evidence="6">
    <location>
        <begin position="2442"/>
        <end position="2549"/>
    </location>
</feature>
<reference evidence="8" key="1">
    <citation type="journal article" date="2019" name="Int. J. Syst. Evol. Microbiol.">
        <title>The Global Catalogue of Microorganisms (GCM) 10K type strain sequencing project: providing services to taxonomists for standard genome sequencing and annotation.</title>
        <authorList>
            <consortium name="The Broad Institute Genomics Platform"/>
            <consortium name="The Broad Institute Genome Sequencing Center for Infectious Disease"/>
            <person name="Wu L."/>
            <person name="Ma J."/>
        </authorList>
    </citation>
    <scope>NUCLEOTIDE SEQUENCE [LARGE SCALE GENOMIC DNA]</scope>
    <source>
        <strain evidence="8">CCUG 57942</strain>
    </source>
</reference>
<keyword evidence="2" id="KW-0677">Repeat</keyword>
<evidence type="ECO:0000313" key="7">
    <source>
        <dbReference type="EMBL" id="MFD2158584.1"/>
    </source>
</evidence>
<feature type="domain" description="Cadherin" evidence="5">
    <location>
        <begin position="1744"/>
        <end position="1840"/>
    </location>
</feature>
<dbReference type="InterPro" id="IPR036116">
    <property type="entry name" value="FN3_sf"/>
</dbReference>
<dbReference type="Pfam" id="PF00028">
    <property type="entry name" value="Cadherin"/>
    <property type="match status" value="7"/>
</dbReference>
<evidence type="ECO:0000313" key="8">
    <source>
        <dbReference type="Proteomes" id="UP001597389"/>
    </source>
</evidence>
<feature type="domain" description="Cadherin" evidence="5">
    <location>
        <begin position="2253"/>
        <end position="2350"/>
    </location>
</feature>
<dbReference type="InterPro" id="IPR013783">
    <property type="entry name" value="Ig-like_fold"/>
</dbReference>
<dbReference type="Gene3D" id="2.60.40.60">
    <property type="entry name" value="Cadherins"/>
    <property type="match status" value="9"/>
</dbReference>
<dbReference type="Gene3D" id="2.60.40.10">
    <property type="entry name" value="Immunoglobulins"/>
    <property type="match status" value="1"/>
</dbReference>
<evidence type="ECO:0000259" key="5">
    <source>
        <dbReference type="PROSITE" id="PS50268"/>
    </source>
</evidence>
<protein>
    <submittedName>
        <fullName evidence="7">Cadherin domain-containing protein</fullName>
    </submittedName>
</protein>
<dbReference type="InterPro" id="IPR002126">
    <property type="entry name" value="Cadherin-like_dom"/>
</dbReference>
<keyword evidence="3" id="KW-0106">Calcium</keyword>
<evidence type="ECO:0000256" key="4">
    <source>
        <dbReference type="ARBA" id="ARBA00023136"/>
    </source>
</evidence>
<dbReference type="CDD" id="cd00063">
    <property type="entry name" value="FN3"/>
    <property type="match status" value="1"/>
</dbReference>
<dbReference type="InterPro" id="IPR046255">
    <property type="entry name" value="DUF6288"/>
</dbReference>
<dbReference type="SMART" id="SM00112">
    <property type="entry name" value="CA"/>
    <property type="match status" value="9"/>
</dbReference>
<feature type="domain" description="Cadherin" evidence="5">
    <location>
        <begin position="1159"/>
        <end position="1270"/>
    </location>
</feature>
<dbReference type="InterPro" id="IPR003961">
    <property type="entry name" value="FN3_dom"/>
</dbReference>